<dbReference type="Pfam" id="PF13385">
    <property type="entry name" value="Laminin_G_3"/>
    <property type="match status" value="1"/>
</dbReference>
<keyword evidence="2" id="KW-1185">Reference proteome</keyword>
<name>F9CWT0_9ARCH</name>
<accession>F9CWT0</accession>
<dbReference type="EMBL" id="AFPU01000001">
    <property type="protein sequence ID" value="EGP93732.1"/>
    <property type="molecule type" value="Genomic_DNA"/>
</dbReference>
<gene>
    <name evidence="1" type="ORF">MY1_0972</name>
</gene>
<evidence type="ECO:0000313" key="1">
    <source>
        <dbReference type="EMBL" id="EGP93732.1"/>
    </source>
</evidence>
<dbReference type="InterPro" id="IPR013320">
    <property type="entry name" value="ConA-like_dom_sf"/>
</dbReference>
<proteinExistence type="predicted"/>
<organism evidence="1 2">
    <name type="scientific">Nitrosarchaeum koreense MY1</name>
    <dbReference type="NCBI Taxonomy" id="1001994"/>
    <lineage>
        <taxon>Archaea</taxon>
        <taxon>Nitrososphaerota</taxon>
        <taxon>Nitrososphaeria</taxon>
        <taxon>Nitrosopumilales</taxon>
        <taxon>Nitrosopumilaceae</taxon>
        <taxon>Nitrosarchaeum</taxon>
    </lineage>
</organism>
<dbReference type="Proteomes" id="UP000004440">
    <property type="component" value="Unassembled WGS sequence"/>
</dbReference>
<dbReference type="STRING" id="1001994.MY1_0972"/>
<reference evidence="1 2" key="1">
    <citation type="journal article" date="2011" name="J. Bacteriol.">
        <title>Genome Sequence of an Ammonia-Oxidizing Soil Archaeon, "Candidatus Nitrosoarchaeum koreensis" MY1.</title>
        <authorList>
            <person name="Kim B.K."/>
            <person name="Jung M.Y."/>
            <person name="Yu D.S."/>
            <person name="Park S.J."/>
            <person name="Oh T.K."/>
            <person name="Rhee S.K."/>
            <person name="Kim J.F."/>
        </authorList>
    </citation>
    <scope>NUCLEOTIDE SEQUENCE [LARGE SCALE GENOMIC DNA]</scope>
    <source>
        <strain evidence="1 2">MY1</strain>
    </source>
</reference>
<dbReference type="RefSeq" id="WP_007550554.1">
    <property type="nucleotide sequence ID" value="NZ_AFPU01000001.1"/>
</dbReference>
<sequence length="876" mass="96156">MKKHRGLSALVGSVFLVAVVISSLSYVTYSMNLLGNFSESLIIEEKRQKDKQNEAFEIESVTINPSNRLDGVVLNTGQVPLEIKSIWIEEDGIPDTTKKFDINTVIAPGDQFDLINGVDYVMDPLKGYKLKLISGRGEVQSFYINAVGDRSLYLNSYTIPETVSTAFDTTILFTVTNNSTNNAPILNLTPSDLDVDTSLCAFTGCSAVKVSGPTPTSYPSLKSGETAIFSWVYTISGNNADQITFEASLANGITSNIATSNVRIKEVESALTSGTALSSLGLDDPPGQNDVLYFHMETNNVPSTTYQLSGTSPEGSGTYLDLDEIDPSFFSNNSTSTVTIPTGTWYVATRTFHENLPDSLMYVSDDNHDNSVDMIFHLDSNTNPLVDSTGNTNGLDKCSGNASPTYVSLGGPDNSPYYSFDGNDCIDSVWDMDNDNCPGPDSDCEDYSDIEDFPDSTALWFRVPTQYADNSRNVIIRWDDNDSSYSNVERYQIHMGDGSTSGNRGKIFFEVDSSGSGSSNVAQCISTNRLDDNTWHHVVAVRNGAKQCDLYIDGVFNDHDNTGGSGNNVDTGGVDTEIHIGYNGASEYFEGHIDQIMHWNDYALTTSPTNQISDLYNARFGDTSSIVDVTIYETDVNGVNIEPPIAVLINQPMKFIDSGDLIDTSDYATDSFYKNFNFTLSAVPESVIDGQNRLNVTLAYKTGLDTIMRIDDSTMTNQKSSFIQFPIPNISFLSFYQYDNDDILQVVAENTGDVGAWFTYQGTRAIFENLSTGNSYAAIVCSANSTLTNDECNTGGSNTWRLDEDRDSIFIDANNIIYLYFFQAQDRPDRNISCNPTCGTIIPAGDYHMYVFISGYDEKGASFLRKIDIGRITVSD</sequence>
<comment type="caution">
    <text evidence="1">The sequence shown here is derived from an EMBL/GenBank/DDBJ whole genome shotgun (WGS) entry which is preliminary data.</text>
</comment>
<protein>
    <submittedName>
        <fullName evidence="1">Laminin G 2 domain containing protein</fullName>
    </submittedName>
</protein>
<dbReference type="AlphaFoldDB" id="F9CWT0"/>
<dbReference type="SUPFAM" id="SSF49899">
    <property type="entry name" value="Concanavalin A-like lectins/glucanases"/>
    <property type="match status" value="1"/>
</dbReference>
<dbReference type="OrthoDB" id="12381at2157"/>
<dbReference type="Gene3D" id="2.60.120.200">
    <property type="match status" value="1"/>
</dbReference>
<evidence type="ECO:0000313" key="2">
    <source>
        <dbReference type="Proteomes" id="UP000004440"/>
    </source>
</evidence>